<dbReference type="RefSeq" id="WP_161858719.1">
    <property type="nucleotide sequence ID" value="NZ_CP047491.1"/>
</dbReference>
<dbReference type="EMBL" id="JACHHR010000001">
    <property type="protein sequence ID" value="MBB5210078.1"/>
    <property type="molecule type" value="Genomic_DNA"/>
</dbReference>
<evidence type="ECO:0000259" key="1">
    <source>
        <dbReference type="Pfam" id="PF01370"/>
    </source>
</evidence>
<name>A0A6P1TC68_9GAMM</name>
<dbReference type="PANTHER" id="PTHR43245:SF58">
    <property type="entry name" value="BLL5923 PROTEIN"/>
    <property type="match status" value="1"/>
</dbReference>
<dbReference type="Proteomes" id="UP000464675">
    <property type="component" value="Chromosome"/>
</dbReference>
<evidence type="ECO:0000313" key="3">
    <source>
        <dbReference type="EMBL" id="QHQ39401.1"/>
    </source>
</evidence>
<dbReference type="EMBL" id="CP047491">
    <property type="protein sequence ID" value="QHQ39401.1"/>
    <property type="molecule type" value="Genomic_DNA"/>
</dbReference>
<reference evidence="2 5" key="2">
    <citation type="submission" date="2020-08" db="EMBL/GenBank/DDBJ databases">
        <title>Genomic Encyclopedia of Type Strains, Phase IV (KMG-IV): sequencing the most valuable type-strain genomes for metagenomic binning, comparative biology and taxonomic classification.</title>
        <authorList>
            <person name="Goeker M."/>
        </authorList>
    </citation>
    <scope>NUCLEOTIDE SEQUENCE [LARGE SCALE GENOMIC DNA]</scope>
    <source>
        <strain evidence="2 5">DSM 11525</strain>
    </source>
</reference>
<dbReference type="SUPFAM" id="SSF51735">
    <property type="entry name" value="NAD(P)-binding Rossmann-fold domains"/>
    <property type="match status" value="1"/>
</dbReference>
<proteinExistence type="predicted"/>
<keyword evidence="4" id="KW-1185">Reference proteome</keyword>
<accession>A0A6P1TC68</accession>
<dbReference type="PANTHER" id="PTHR43245">
    <property type="entry name" value="BIFUNCTIONAL POLYMYXIN RESISTANCE PROTEIN ARNA"/>
    <property type="match status" value="1"/>
</dbReference>
<dbReference type="AlphaFoldDB" id="A0A6P1TC68"/>
<dbReference type="OrthoDB" id="9795415at2"/>
<sequence length="310" mass="33851">MRWVVIGSSGYIGSALCQYLVQAGLPVLSVSRRETGPAGCAHFQIPVFSASSFSGVFREGDIVVYAAGLASARGCRKRPELAALLNSTLPDELLVLADRSGAHQFLYLSSIKAKRAPAYEVASEDSGEPATDVYGGSKWEAEKLLLSRACSTRINILRPAAVYGACSEAADSAGTRLHKRAFLWKARLRAWCNWVSVVPCTGFRSFVALEDLLSAIVRVGESPCNGETFIIAEPGYYNLAAISTAASGRRIRNSQLLTWLALFPFRLLSVFGVETGVLEVERSELYSAQRLKSRLKWQPQRRYSQFLGEG</sequence>
<organism evidence="2 5">
    <name type="scientific">Microbulbifer hydrolyticus</name>
    <dbReference type="NCBI Taxonomy" id="48074"/>
    <lineage>
        <taxon>Bacteria</taxon>
        <taxon>Pseudomonadati</taxon>
        <taxon>Pseudomonadota</taxon>
        <taxon>Gammaproteobacteria</taxon>
        <taxon>Cellvibrionales</taxon>
        <taxon>Microbulbiferaceae</taxon>
        <taxon>Microbulbifer</taxon>
    </lineage>
</organism>
<feature type="domain" description="NAD-dependent epimerase/dehydratase" evidence="1">
    <location>
        <begin position="4"/>
        <end position="228"/>
    </location>
</feature>
<dbReference type="InterPro" id="IPR001509">
    <property type="entry name" value="Epimerase_deHydtase"/>
</dbReference>
<dbReference type="Gene3D" id="3.40.50.720">
    <property type="entry name" value="NAD(P)-binding Rossmann-like Domain"/>
    <property type="match status" value="1"/>
</dbReference>
<reference evidence="3 4" key="1">
    <citation type="submission" date="2020-01" db="EMBL/GenBank/DDBJ databases">
        <title>The possibility of degradation of plastic by Microbulbifer hydrolyticus IRE-31.</title>
        <authorList>
            <person name="Liu L."/>
        </authorList>
    </citation>
    <scope>NUCLEOTIDE SEQUENCE [LARGE SCALE GENOMIC DNA]</scope>
    <source>
        <strain evidence="3 4">IRE-31</strain>
    </source>
</reference>
<dbReference type="InterPro" id="IPR036291">
    <property type="entry name" value="NAD(P)-bd_dom_sf"/>
</dbReference>
<protein>
    <submittedName>
        <fullName evidence="3">NAD-dependent epimerase/dehydratase family protein</fullName>
    </submittedName>
    <submittedName>
        <fullName evidence="2">Nucleoside-diphosphate-sugar epimerase</fullName>
    </submittedName>
</protein>
<evidence type="ECO:0000313" key="4">
    <source>
        <dbReference type="Proteomes" id="UP000464675"/>
    </source>
</evidence>
<gene>
    <name evidence="3" type="ORF">GTQ55_10715</name>
    <name evidence="2" type="ORF">HNQ53_000266</name>
</gene>
<evidence type="ECO:0000313" key="5">
    <source>
        <dbReference type="Proteomes" id="UP000563601"/>
    </source>
</evidence>
<dbReference type="InterPro" id="IPR050177">
    <property type="entry name" value="Lipid_A_modif_metabolic_enz"/>
</dbReference>
<evidence type="ECO:0000313" key="2">
    <source>
        <dbReference type="EMBL" id="MBB5210078.1"/>
    </source>
</evidence>
<dbReference type="Proteomes" id="UP000563601">
    <property type="component" value="Unassembled WGS sequence"/>
</dbReference>
<dbReference type="Pfam" id="PF01370">
    <property type="entry name" value="Epimerase"/>
    <property type="match status" value="1"/>
</dbReference>